<feature type="region of interest" description="Disordered" evidence="3">
    <location>
        <begin position="246"/>
        <end position="265"/>
    </location>
</feature>
<dbReference type="Proteomes" id="UP000523007">
    <property type="component" value="Unassembled WGS sequence"/>
</dbReference>
<dbReference type="RefSeq" id="WP_312885189.1">
    <property type="nucleotide sequence ID" value="NZ_JACHJT010000001.1"/>
</dbReference>
<gene>
    <name evidence="4" type="ORF">F4561_001726</name>
</gene>
<keyword evidence="4" id="KW-0012">Acyltransferase</keyword>
<evidence type="ECO:0000313" key="4">
    <source>
        <dbReference type="EMBL" id="MBB4930906.1"/>
    </source>
</evidence>
<dbReference type="PANTHER" id="PTHR11786:SF0">
    <property type="entry name" value="ARYLAMINE N-ACETYLTRANSFERASE 4-RELATED"/>
    <property type="match status" value="1"/>
</dbReference>
<protein>
    <submittedName>
        <fullName evidence="4">N-hydroxyarylamine O-acetyltransferase</fullName>
        <ecNumber evidence="4">2.3.1.118</ecNumber>
    </submittedName>
</protein>
<keyword evidence="5" id="KW-1185">Reference proteome</keyword>
<proteinExistence type="inferred from homology"/>
<dbReference type="InterPro" id="IPR038765">
    <property type="entry name" value="Papain-like_cys_pep_sf"/>
</dbReference>
<keyword evidence="4" id="KW-0808">Transferase</keyword>
<accession>A0A7W7RFA6</accession>
<dbReference type="EMBL" id="JACHJT010000001">
    <property type="protein sequence ID" value="MBB4930906.1"/>
    <property type="molecule type" value="Genomic_DNA"/>
</dbReference>
<comment type="similarity">
    <text evidence="1 2">Belongs to the arylamine N-acetyltransferase family.</text>
</comment>
<dbReference type="AlphaFoldDB" id="A0A7W7RFA6"/>
<organism evidence="4 5">
    <name type="scientific">Lipingzhangella halophila</name>
    <dbReference type="NCBI Taxonomy" id="1783352"/>
    <lineage>
        <taxon>Bacteria</taxon>
        <taxon>Bacillati</taxon>
        <taxon>Actinomycetota</taxon>
        <taxon>Actinomycetes</taxon>
        <taxon>Streptosporangiales</taxon>
        <taxon>Nocardiopsidaceae</taxon>
        <taxon>Lipingzhangella</taxon>
    </lineage>
</organism>
<dbReference type="GO" id="GO:0046990">
    <property type="term" value="F:N-hydroxyarylamine O-acetyltransferase activity"/>
    <property type="evidence" value="ECO:0007669"/>
    <property type="project" value="UniProtKB-EC"/>
</dbReference>
<sequence length="292" mass="32272">MPESTRGPQTVTDPAFGWQSASLDVPAYLKRIGYSGALAPTLETLRALHRAHAATIPFENLDILLGAGIELDLEHLQDKLVRRGRGGYCYEQNLLFAAVLEHAGFRVCGLAARVRMGSDALRPTSHALLDVGVDGASWIADVGFGGEGLLEPIRLSPGTEARQGGWAYRLDEPGRDGTWVLRSRHPDDWFDMYSFTREPHYSVDYEVTNHYTATHPRSPFVRRMVVQRTGPDVRRTLVGLELTTTRPGAEPTRRELAPEEVPDTLSESFGLELDASQRRELVRIAAQAASEA</sequence>
<dbReference type="Gene3D" id="3.30.2140.10">
    <property type="entry name" value="Arylamine N-acetyltransferase"/>
    <property type="match status" value="1"/>
</dbReference>
<evidence type="ECO:0000256" key="1">
    <source>
        <dbReference type="ARBA" id="ARBA00006547"/>
    </source>
</evidence>
<dbReference type="PANTHER" id="PTHR11786">
    <property type="entry name" value="N-HYDROXYARYLAMINE O-ACETYLTRANSFERASE"/>
    <property type="match status" value="1"/>
</dbReference>
<evidence type="ECO:0000256" key="2">
    <source>
        <dbReference type="RuleBase" id="RU003452"/>
    </source>
</evidence>
<name>A0A7W7RFA6_9ACTN</name>
<evidence type="ECO:0000313" key="5">
    <source>
        <dbReference type="Proteomes" id="UP000523007"/>
    </source>
</evidence>
<evidence type="ECO:0000256" key="3">
    <source>
        <dbReference type="SAM" id="MobiDB-lite"/>
    </source>
</evidence>
<dbReference type="SUPFAM" id="SSF54001">
    <property type="entry name" value="Cysteine proteinases"/>
    <property type="match status" value="1"/>
</dbReference>
<dbReference type="PRINTS" id="PR01543">
    <property type="entry name" value="ANATRNSFRASE"/>
</dbReference>
<dbReference type="Pfam" id="PF00797">
    <property type="entry name" value="Acetyltransf_2"/>
    <property type="match status" value="1"/>
</dbReference>
<dbReference type="Gene3D" id="2.40.128.150">
    <property type="entry name" value="Cysteine proteinases"/>
    <property type="match status" value="1"/>
</dbReference>
<dbReference type="InterPro" id="IPR001447">
    <property type="entry name" value="Arylamine_N-AcTrfase"/>
</dbReference>
<reference evidence="4 5" key="1">
    <citation type="submission" date="2020-08" db="EMBL/GenBank/DDBJ databases">
        <title>Sequencing the genomes of 1000 actinobacteria strains.</title>
        <authorList>
            <person name="Klenk H.-P."/>
        </authorList>
    </citation>
    <scope>NUCLEOTIDE SEQUENCE [LARGE SCALE GENOMIC DNA]</scope>
    <source>
        <strain evidence="4 5">DSM 102030</strain>
    </source>
</reference>
<comment type="caution">
    <text evidence="4">The sequence shown here is derived from an EMBL/GenBank/DDBJ whole genome shotgun (WGS) entry which is preliminary data.</text>
</comment>
<dbReference type="EC" id="2.3.1.118" evidence="4"/>